<dbReference type="SUPFAM" id="SSF116842">
    <property type="entry name" value="XseB-like"/>
    <property type="match status" value="1"/>
</dbReference>
<feature type="region of interest" description="Disordered" evidence="7">
    <location>
        <begin position="83"/>
        <end position="107"/>
    </location>
</feature>
<gene>
    <name evidence="6" type="primary">xseB</name>
    <name evidence="8" type="ORF">SAMN05421848_1456</name>
</gene>
<comment type="catalytic activity">
    <reaction evidence="6">
        <text>Exonucleolytic cleavage in either 5'- to 3'- or 3'- to 5'-direction to yield nucleoside 5'-phosphates.</text>
        <dbReference type="EC" id="3.1.11.6"/>
    </reaction>
</comment>
<comment type="similarity">
    <text evidence="1 6">Belongs to the XseB family.</text>
</comment>
<dbReference type="PANTHER" id="PTHR34137">
    <property type="entry name" value="EXODEOXYRIBONUCLEASE 7 SMALL SUBUNIT"/>
    <property type="match status" value="1"/>
</dbReference>
<keyword evidence="5 6" id="KW-0269">Exonuclease</keyword>
<dbReference type="GO" id="GO:0009318">
    <property type="term" value="C:exodeoxyribonuclease VII complex"/>
    <property type="evidence" value="ECO:0007669"/>
    <property type="project" value="UniProtKB-UniRule"/>
</dbReference>
<keyword evidence="3 6" id="KW-0540">Nuclease</keyword>
<dbReference type="Gene3D" id="1.10.287.1040">
    <property type="entry name" value="Exonuclease VII, small subunit"/>
    <property type="match status" value="1"/>
</dbReference>
<evidence type="ECO:0000256" key="7">
    <source>
        <dbReference type="SAM" id="MobiDB-lite"/>
    </source>
</evidence>
<dbReference type="RefSeq" id="WP_090132360.1">
    <property type="nucleotide sequence ID" value="NZ_FOLY01000003.1"/>
</dbReference>
<evidence type="ECO:0000256" key="6">
    <source>
        <dbReference type="HAMAP-Rule" id="MF_00337"/>
    </source>
</evidence>
<dbReference type="GO" id="GO:0008855">
    <property type="term" value="F:exodeoxyribonuclease VII activity"/>
    <property type="evidence" value="ECO:0007669"/>
    <property type="project" value="UniProtKB-UniRule"/>
</dbReference>
<reference evidence="9" key="1">
    <citation type="submission" date="2016-10" db="EMBL/GenBank/DDBJ databases">
        <authorList>
            <person name="Varghese N."/>
            <person name="Submissions S."/>
        </authorList>
    </citation>
    <scope>NUCLEOTIDE SEQUENCE [LARGE SCALE GENOMIC DNA]</scope>
    <source>
        <strain evidence="9">DSM 23439</strain>
    </source>
</reference>
<protein>
    <recommendedName>
        <fullName evidence="6">Exodeoxyribonuclease 7 small subunit</fullName>
        <ecNumber evidence="6">3.1.11.6</ecNumber>
    </recommendedName>
    <alternativeName>
        <fullName evidence="6">Exodeoxyribonuclease VII small subunit</fullName>
        <shortName evidence="6">Exonuclease VII small subunit</shortName>
    </alternativeName>
</protein>
<evidence type="ECO:0000256" key="5">
    <source>
        <dbReference type="ARBA" id="ARBA00022839"/>
    </source>
</evidence>
<feature type="region of interest" description="Disordered" evidence="7">
    <location>
        <begin position="1"/>
        <end position="23"/>
    </location>
</feature>
<evidence type="ECO:0000256" key="4">
    <source>
        <dbReference type="ARBA" id="ARBA00022801"/>
    </source>
</evidence>
<proteinExistence type="inferred from homology"/>
<evidence type="ECO:0000313" key="9">
    <source>
        <dbReference type="Proteomes" id="UP000199046"/>
    </source>
</evidence>
<evidence type="ECO:0000313" key="8">
    <source>
        <dbReference type="EMBL" id="SFC46011.1"/>
    </source>
</evidence>
<keyword evidence="4 6" id="KW-0378">Hydrolase</keyword>
<dbReference type="PANTHER" id="PTHR34137:SF1">
    <property type="entry name" value="EXODEOXYRIBONUCLEASE 7 SMALL SUBUNIT"/>
    <property type="match status" value="1"/>
</dbReference>
<comment type="function">
    <text evidence="6">Bidirectionally degrades single-stranded DNA into large acid-insoluble oligonucleotides, which are then degraded further into small acid-soluble oligonucleotides.</text>
</comment>
<evidence type="ECO:0000256" key="3">
    <source>
        <dbReference type="ARBA" id="ARBA00022722"/>
    </source>
</evidence>
<dbReference type="HAMAP" id="MF_00337">
    <property type="entry name" value="Exonuc_7_S"/>
    <property type="match status" value="1"/>
</dbReference>
<name>A0A1I1JCY6_9GAMM</name>
<evidence type="ECO:0000256" key="2">
    <source>
        <dbReference type="ARBA" id="ARBA00022490"/>
    </source>
</evidence>
<dbReference type="EMBL" id="FOLY01000003">
    <property type="protein sequence ID" value="SFC46011.1"/>
    <property type="molecule type" value="Genomic_DNA"/>
</dbReference>
<dbReference type="AlphaFoldDB" id="A0A1I1JCY6"/>
<dbReference type="EC" id="3.1.11.6" evidence="6"/>
<comment type="subunit">
    <text evidence="6">Heterooligomer composed of large and small subunits.</text>
</comment>
<feature type="compositionally biased region" description="Polar residues" evidence="7">
    <location>
        <begin position="98"/>
        <end position="107"/>
    </location>
</feature>
<dbReference type="InterPro" id="IPR003761">
    <property type="entry name" value="Exonuc_VII_S"/>
</dbReference>
<comment type="subcellular location">
    <subcellularLocation>
        <location evidence="6">Cytoplasm</location>
    </subcellularLocation>
</comment>
<dbReference type="NCBIfam" id="TIGR01280">
    <property type="entry name" value="xseB"/>
    <property type="match status" value="1"/>
</dbReference>
<evidence type="ECO:0000256" key="1">
    <source>
        <dbReference type="ARBA" id="ARBA00009998"/>
    </source>
</evidence>
<feature type="compositionally biased region" description="Polar residues" evidence="7">
    <location>
        <begin position="10"/>
        <end position="23"/>
    </location>
</feature>
<keyword evidence="9" id="KW-1185">Reference proteome</keyword>
<dbReference type="STRING" id="402385.SAMN05421848_1456"/>
<dbReference type="OrthoDB" id="9801128at2"/>
<organism evidence="8 9">
    <name type="scientific">Kushneria avicenniae</name>
    <dbReference type="NCBI Taxonomy" id="402385"/>
    <lineage>
        <taxon>Bacteria</taxon>
        <taxon>Pseudomonadati</taxon>
        <taxon>Pseudomonadota</taxon>
        <taxon>Gammaproteobacteria</taxon>
        <taxon>Oceanospirillales</taxon>
        <taxon>Halomonadaceae</taxon>
        <taxon>Kushneria</taxon>
    </lineage>
</organism>
<keyword evidence="2 6" id="KW-0963">Cytoplasm</keyword>
<dbReference type="GO" id="GO:0006308">
    <property type="term" value="P:DNA catabolic process"/>
    <property type="evidence" value="ECO:0007669"/>
    <property type="project" value="UniProtKB-UniRule"/>
</dbReference>
<dbReference type="Proteomes" id="UP000199046">
    <property type="component" value="Unassembled WGS sequence"/>
</dbReference>
<dbReference type="InterPro" id="IPR037004">
    <property type="entry name" value="Exonuc_VII_ssu_sf"/>
</dbReference>
<dbReference type="Pfam" id="PF02609">
    <property type="entry name" value="Exonuc_VII_S"/>
    <property type="match status" value="1"/>
</dbReference>
<accession>A0A1I1JCY6</accession>
<sequence>MTRRPESAPLNDQSAAAPSTAAVQTPSDFAGALTALEGLVRRLESGELSLEASLEDFECGIALVRDARTRLEQAELRVQQLLEQGDGTLVSPDDTSQDNDTSQYNDA</sequence>
<dbReference type="GO" id="GO:0005829">
    <property type="term" value="C:cytosol"/>
    <property type="evidence" value="ECO:0007669"/>
    <property type="project" value="TreeGrafter"/>
</dbReference>